<reference evidence="2" key="1">
    <citation type="submission" date="2024-07" db="EMBL/GenBank/DDBJ databases">
        <title>Two chromosome-level genome assemblies of Korean endemic species Abeliophyllum distichum and Forsythia ovata (Oleaceae).</title>
        <authorList>
            <person name="Jang H."/>
        </authorList>
    </citation>
    <scope>NUCLEOTIDE SEQUENCE [LARGE SCALE GENOMIC DNA]</scope>
</reference>
<dbReference type="Proteomes" id="UP001604277">
    <property type="component" value="Unassembled WGS sequence"/>
</dbReference>
<proteinExistence type="predicted"/>
<dbReference type="EMBL" id="JBFOLJ010000012">
    <property type="protein sequence ID" value="KAL2489724.1"/>
    <property type="molecule type" value="Genomic_DNA"/>
</dbReference>
<sequence>MDYEGQQYGGRMVNTFSNESYSHRCGWFKKNDGMTNSFVVFVRAKTPVLIAVELGYLQSLWATLMVADLRGTMRVASGAHFKNSTIQFPRIATTSQTASQMVAPQETAVEMVVGCYVSEDLNFSADLAVDNNGQVVNFINSATGTAAYAIHVLQVGKAGWRRKNQQS</sequence>
<accession>A0ABD1RMU2</accession>
<dbReference type="AlphaFoldDB" id="A0ABD1RMU2"/>
<evidence type="ECO:0000313" key="1">
    <source>
        <dbReference type="EMBL" id="KAL2489724.1"/>
    </source>
</evidence>
<evidence type="ECO:0000313" key="2">
    <source>
        <dbReference type="Proteomes" id="UP001604277"/>
    </source>
</evidence>
<name>A0ABD1RMU2_9LAMI</name>
<comment type="caution">
    <text evidence="1">The sequence shown here is derived from an EMBL/GenBank/DDBJ whole genome shotgun (WGS) entry which is preliminary data.</text>
</comment>
<organism evidence="1 2">
    <name type="scientific">Forsythia ovata</name>
    <dbReference type="NCBI Taxonomy" id="205694"/>
    <lineage>
        <taxon>Eukaryota</taxon>
        <taxon>Viridiplantae</taxon>
        <taxon>Streptophyta</taxon>
        <taxon>Embryophyta</taxon>
        <taxon>Tracheophyta</taxon>
        <taxon>Spermatophyta</taxon>
        <taxon>Magnoliopsida</taxon>
        <taxon>eudicotyledons</taxon>
        <taxon>Gunneridae</taxon>
        <taxon>Pentapetalae</taxon>
        <taxon>asterids</taxon>
        <taxon>lamiids</taxon>
        <taxon>Lamiales</taxon>
        <taxon>Oleaceae</taxon>
        <taxon>Forsythieae</taxon>
        <taxon>Forsythia</taxon>
    </lineage>
</organism>
<protein>
    <submittedName>
        <fullName evidence="1">Uncharacterized protein</fullName>
    </submittedName>
</protein>
<keyword evidence="2" id="KW-1185">Reference proteome</keyword>
<gene>
    <name evidence="1" type="ORF">Fot_43016</name>
</gene>